<evidence type="ECO:0000256" key="2">
    <source>
        <dbReference type="ARBA" id="ARBA00012489"/>
    </source>
</evidence>
<dbReference type="GO" id="GO:0005737">
    <property type="term" value="C:cytoplasm"/>
    <property type="evidence" value="ECO:0007669"/>
    <property type="project" value="TreeGrafter"/>
</dbReference>
<evidence type="ECO:0000256" key="3">
    <source>
        <dbReference type="ARBA" id="ARBA00022801"/>
    </source>
</evidence>
<evidence type="ECO:0000259" key="5">
    <source>
        <dbReference type="PROSITE" id="PS51700"/>
    </source>
</evidence>
<dbReference type="GO" id="GO:0005634">
    <property type="term" value="C:nucleus"/>
    <property type="evidence" value="ECO:0007669"/>
    <property type="project" value="InterPro"/>
</dbReference>
<dbReference type="PANTHER" id="PTHR12792">
    <property type="entry name" value="EXTRA SPINDLE POLES 1-RELATED"/>
    <property type="match status" value="1"/>
</dbReference>
<keyword evidence="4" id="KW-0159">Chromosome partition</keyword>
<evidence type="ECO:0000256" key="4">
    <source>
        <dbReference type="ARBA" id="ARBA00022829"/>
    </source>
</evidence>
<dbReference type="PANTHER" id="PTHR12792:SF0">
    <property type="entry name" value="SEPARIN"/>
    <property type="match status" value="1"/>
</dbReference>
<dbReference type="AlphaFoldDB" id="A0AAE1PAG0"/>
<keyword evidence="3" id="KW-0378">Hydrolase</keyword>
<dbReference type="Proteomes" id="UP001292094">
    <property type="component" value="Unassembled WGS sequence"/>
</dbReference>
<dbReference type="EMBL" id="JAWZYT010002457">
    <property type="protein sequence ID" value="KAK4304261.1"/>
    <property type="molecule type" value="Genomic_DNA"/>
</dbReference>
<evidence type="ECO:0000313" key="7">
    <source>
        <dbReference type="Proteomes" id="UP001292094"/>
    </source>
</evidence>
<dbReference type="GO" id="GO:0072686">
    <property type="term" value="C:mitotic spindle"/>
    <property type="evidence" value="ECO:0007669"/>
    <property type="project" value="TreeGrafter"/>
</dbReference>
<dbReference type="Pfam" id="PF03568">
    <property type="entry name" value="Separin_C"/>
    <property type="match status" value="1"/>
</dbReference>
<dbReference type="InterPro" id="IPR005314">
    <property type="entry name" value="Peptidase_C50"/>
</dbReference>
<evidence type="ECO:0000256" key="1">
    <source>
        <dbReference type="ARBA" id="ARBA00000451"/>
    </source>
</evidence>
<keyword evidence="7" id="KW-1185">Reference proteome</keyword>
<dbReference type="GO" id="GO:0051307">
    <property type="term" value="P:meiotic chromosome separation"/>
    <property type="evidence" value="ECO:0007669"/>
    <property type="project" value="TreeGrafter"/>
</dbReference>
<dbReference type="GO" id="GO:0004197">
    <property type="term" value="F:cysteine-type endopeptidase activity"/>
    <property type="evidence" value="ECO:0007669"/>
    <property type="project" value="InterPro"/>
</dbReference>
<reference evidence="6" key="1">
    <citation type="submission" date="2023-11" db="EMBL/GenBank/DDBJ databases">
        <title>Genome assemblies of two species of porcelain crab, Petrolisthes cinctipes and Petrolisthes manimaculis (Anomura: Porcellanidae).</title>
        <authorList>
            <person name="Angst P."/>
        </authorList>
    </citation>
    <scope>NUCLEOTIDE SEQUENCE</scope>
    <source>
        <strain evidence="6">PB745_02</strain>
        <tissue evidence="6">Gill</tissue>
    </source>
</reference>
<sequence length="602" mass="66682">MLYVILGNTDTLFTFSCRSEFDSTLTEMAETIESINNSIIARMGSASLSEVVSLLPSAPTTDAYVNEVDAALEAGQQEEAFHKLSLTHSTLLHHRMIHRLYKPNKRKLDQNAGKVSVNDNLTEDVEESLLRTAKTILATTNKDDTLSLLHKLPSDWTVVQITTQKMGQNYFKKSGSSQGTPGLYISRCTCGPTPQITVQAVPSPQVKDVRSIVEEMGMINQEKSLLFSEHKGKYEEHCATQENLQWRLKNLVSSMGVSWLKHWCCLLLGSLPPLQQQQLDQAASRVLANYTTNTLTSKQTILIKLLMSCPALGDSGRPHIRACVAAVLGESVRSNSVKELWAAIKKEESVLSKLHQTLRNPVILILDKRVETLPWEMISVLKDQPVTRMPSLHMLTLLYQHHSNRSNSVLCRNVDMTSGFYVVDPDNVLPRTQQRLKDTLTMTRWPGITARRPTQDEFKEAVSTNDVFMYAGHGSGSQYMPGDVVESVVCRAMVLLFGCRSVHLEPRGRIVDPWGVVLNYLSAFCPCVVGMLWVVTDKDTDLATIAILQAKLGMSGSPDSLLANPPTDVALLVARTRRQCPNILTGAALAVYGLPLHLSSST</sequence>
<feature type="domain" description="Peptidase C50" evidence="5">
    <location>
        <begin position="416"/>
        <end position="510"/>
    </location>
</feature>
<dbReference type="EC" id="3.4.22.49" evidence="2"/>
<dbReference type="InterPro" id="IPR030397">
    <property type="entry name" value="SEPARIN_core_dom"/>
</dbReference>
<gene>
    <name evidence="6" type="ORF">Pmani_023779</name>
</gene>
<dbReference type="PROSITE" id="PS51700">
    <property type="entry name" value="SEPARIN"/>
    <property type="match status" value="1"/>
</dbReference>
<comment type="caution">
    <text evidence="6">The sequence shown here is derived from an EMBL/GenBank/DDBJ whole genome shotgun (WGS) entry which is preliminary data.</text>
</comment>
<organism evidence="6 7">
    <name type="scientific">Petrolisthes manimaculis</name>
    <dbReference type="NCBI Taxonomy" id="1843537"/>
    <lineage>
        <taxon>Eukaryota</taxon>
        <taxon>Metazoa</taxon>
        <taxon>Ecdysozoa</taxon>
        <taxon>Arthropoda</taxon>
        <taxon>Crustacea</taxon>
        <taxon>Multicrustacea</taxon>
        <taxon>Malacostraca</taxon>
        <taxon>Eumalacostraca</taxon>
        <taxon>Eucarida</taxon>
        <taxon>Decapoda</taxon>
        <taxon>Pleocyemata</taxon>
        <taxon>Anomura</taxon>
        <taxon>Galatheoidea</taxon>
        <taxon>Porcellanidae</taxon>
        <taxon>Petrolisthes</taxon>
    </lineage>
</organism>
<protein>
    <recommendedName>
        <fullName evidence="2">separase</fullName>
        <ecNumber evidence="2">3.4.22.49</ecNumber>
    </recommendedName>
</protein>
<evidence type="ECO:0000313" key="6">
    <source>
        <dbReference type="EMBL" id="KAK4304261.1"/>
    </source>
</evidence>
<proteinExistence type="predicted"/>
<name>A0AAE1PAG0_9EUCA</name>
<dbReference type="GO" id="GO:0006508">
    <property type="term" value="P:proteolysis"/>
    <property type="evidence" value="ECO:0007669"/>
    <property type="project" value="InterPro"/>
</dbReference>
<accession>A0AAE1PAG0</accession>
<comment type="catalytic activity">
    <reaction evidence="1">
        <text>All bonds known to be hydrolyzed by this endopeptidase have arginine in P1 and an acidic residue in P4. P6 is often occupied by an acidic residue or by a hydroxy-amino-acid residue, the phosphorylation of which enhances cleavage.</text>
        <dbReference type="EC" id="3.4.22.49"/>
    </reaction>
</comment>